<protein>
    <recommendedName>
        <fullName evidence="7">Tetraspanin</fullName>
    </recommendedName>
</protein>
<gene>
    <name evidence="8" type="ORF">HCN44_003729</name>
</gene>
<evidence type="ECO:0000256" key="1">
    <source>
        <dbReference type="ARBA" id="ARBA00004141"/>
    </source>
</evidence>
<evidence type="ECO:0000256" key="7">
    <source>
        <dbReference type="RuleBase" id="RU361218"/>
    </source>
</evidence>
<comment type="similarity">
    <text evidence="2 7">Belongs to the tetraspanin (TM4SF) family.</text>
</comment>
<dbReference type="GO" id="GO:0005886">
    <property type="term" value="C:plasma membrane"/>
    <property type="evidence" value="ECO:0007669"/>
    <property type="project" value="TreeGrafter"/>
</dbReference>
<feature type="transmembrane region" description="Helical" evidence="7">
    <location>
        <begin position="198"/>
        <end position="223"/>
    </location>
</feature>
<keyword evidence="3 7" id="KW-0812">Transmembrane</keyword>
<evidence type="ECO:0000256" key="5">
    <source>
        <dbReference type="ARBA" id="ARBA00023136"/>
    </source>
</evidence>
<feature type="transmembrane region" description="Helical" evidence="7">
    <location>
        <begin position="12"/>
        <end position="34"/>
    </location>
</feature>
<dbReference type="EMBL" id="JACMRX010000006">
    <property type="protein sequence ID" value="KAF7987866.1"/>
    <property type="molecule type" value="Genomic_DNA"/>
</dbReference>
<comment type="caution">
    <text evidence="8">The sequence shown here is derived from an EMBL/GenBank/DDBJ whole genome shotgun (WGS) entry which is preliminary data.</text>
</comment>
<dbReference type="InterPro" id="IPR008952">
    <property type="entry name" value="Tetraspanin_EC2_sf"/>
</dbReference>
<dbReference type="Proteomes" id="UP000639338">
    <property type="component" value="Unassembled WGS sequence"/>
</dbReference>
<name>A0A834XIZ8_APHGI</name>
<dbReference type="AlphaFoldDB" id="A0A834XIZ8"/>
<dbReference type="CDD" id="cd03127">
    <property type="entry name" value="tetraspanin_LEL"/>
    <property type="match status" value="1"/>
</dbReference>
<accession>A0A834XIZ8</accession>
<evidence type="ECO:0000256" key="6">
    <source>
        <dbReference type="PIRSR" id="PIRSR002419-1"/>
    </source>
</evidence>
<evidence type="ECO:0000313" key="8">
    <source>
        <dbReference type="EMBL" id="KAF7987866.1"/>
    </source>
</evidence>
<dbReference type="Pfam" id="PF00335">
    <property type="entry name" value="Tetraspanin"/>
    <property type="match status" value="1"/>
</dbReference>
<dbReference type="Gene3D" id="1.10.1450.10">
    <property type="entry name" value="Tetraspanin"/>
    <property type="match status" value="1"/>
</dbReference>
<reference evidence="8 9" key="1">
    <citation type="submission" date="2020-08" db="EMBL/GenBank/DDBJ databases">
        <title>Aphidius gifuensis genome sequencing and assembly.</title>
        <authorList>
            <person name="Du Z."/>
        </authorList>
    </citation>
    <scope>NUCLEOTIDE SEQUENCE [LARGE SCALE GENOMIC DNA]</scope>
    <source>
        <strain evidence="8">YNYX2018</strain>
        <tissue evidence="8">Adults</tissue>
    </source>
</reference>
<dbReference type="InterPro" id="IPR018503">
    <property type="entry name" value="Tetraspanin_CS"/>
</dbReference>
<keyword evidence="5 7" id="KW-0472">Membrane</keyword>
<dbReference type="OrthoDB" id="71600at2759"/>
<keyword evidence="6" id="KW-1015">Disulfide bond</keyword>
<evidence type="ECO:0000256" key="4">
    <source>
        <dbReference type="ARBA" id="ARBA00022989"/>
    </source>
</evidence>
<evidence type="ECO:0000256" key="2">
    <source>
        <dbReference type="ARBA" id="ARBA00006840"/>
    </source>
</evidence>
<dbReference type="PROSITE" id="PS00421">
    <property type="entry name" value="TM4_1"/>
    <property type="match status" value="1"/>
</dbReference>
<feature type="transmembrane region" description="Helical" evidence="7">
    <location>
        <begin position="54"/>
        <end position="78"/>
    </location>
</feature>
<dbReference type="PANTHER" id="PTHR19282">
    <property type="entry name" value="TETRASPANIN"/>
    <property type="match status" value="1"/>
</dbReference>
<feature type="disulfide bond" evidence="6">
    <location>
        <begin position="145"/>
        <end position="167"/>
    </location>
</feature>
<feature type="disulfide bond" evidence="6">
    <location>
        <begin position="144"/>
        <end position="178"/>
    </location>
</feature>
<comment type="subcellular location">
    <subcellularLocation>
        <location evidence="1 7">Membrane</location>
        <topology evidence="1 7">Multi-pass membrane protein</topology>
    </subcellularLocation>
</comment>
<organism evidence="8 9">
    <name type="scientific">Aphidius gifuensis</name>
    <name type="common">Parasitoid wasp</name>
    <dbReference type="NCBI Taxonomy" id="684658"/>
    <lineage>
        <taxon>Eukaryota</taxon>
        <taxon>Metazoa</taxon>
        <taxon>Ecdysozoa</taxon>
        <taxon>Arthropoda</taxon>
        <taxon>Hexapoda</taxon>
        <taxon>Insecta</taxon>
        <taxon>Pterygota</taxon>
        <taxon>Neoptera</taxon>
        <taxon>Endopterygota</taxon>
        <taxon>Hymenoptera</taxon>
        <taxon>Apocrita</taxon>
        <taxon>Ichneumonoidea</taxon>
        <taxon>Braconidae</taxon>
        <taxon>Aphidiinae</taxon>
        <taxon>Aphidius</taxon>
    </lineage>
</organism>
<dbReference type="SUPFAM" id="SSF48652">
    <property type="entry name" value="Tetraspanin"/>
    <property type="match status" value="1"/>
</dbReference>
<sequence>MMDCGDSCIKYILFAFNFIFVLCGLGVVIAGVIIRSDFNDYADLKPELASQISMLSTPLIVIGAVIFIIAFFGCCGALRESHFMMNTYAVFLLTVLIIQVAIGVYTFYELENNNKIVEKFYRHEFKNYWNDTKFIDAVQKSLQCCGVESKNDYSQSNWNGTIPASCCSHDKMHENEFCTSNIYQGGCLEPFIDVIKGLIQWAGGLAIGVAVVEFVGVVFALCLANSIKNAERRAYRV</sequence>
<feature type="transmembrane region" description="Helical" evidence="7">
    <location>
        <begin position="90"/>
        <end position="108"/>
    </location>
</feature>
<keyword evidence="9" id="KW-1185">Reference proteome</keyword>
<evidence type="ECO:0000256" key="3">
    <source>
        <dbReference type="ARBA" id="ARBA00022692"/>
    </source>
</evidence>
<dbReference type="InterPro" id="IPR000301">
    <property type="entry name" value="Tetraspanin_animals"/>
</dbReference>
<evidence type="ECO:0000313" key="9">
    <source>
        <dbReference type="Proteomes" id="UP000639338"/>
    </source>
</evidence>
<dbReference type="InterPro" id="IPR018499">
    <property type="entry name" value="Tetraspanin/Peripherin"/>
</dbReference>
<keyword evidence="4 7" id="KW-1133">Transmembrane helix</keyword>
<dbReference type="PRINTS" id="PR00259">
    <property type="entry name" value="TMFOUR"/>
</dbReference>
<proteinExistence type="inferred from homology"/>
<dbReference type="PANTHER" id="PTHR19282:SF521">
    <property type="entry name" value="IP01817P-RELATED"/>
    <property type="match status" value="1"/>
</dbReference>
<dbReference type="PIRSF" id="PIRSF002419">
    <property type="entry name" value="Tetraspanin"/>
    <property type="match status" value="1"/>
</dbReference>